<feature type="domain" description="Enolase C-terminal" evidence="1">
    <location>
        <begin position="10"/>
        <end position="132"/>
    </location>
</feature>
<sequence length="159" mass="17364">MGYREEDALGGTRLRNRSEFKHLFERRIAQVINSDPAHVGGISKTVRIGNWAEAYDVALAPHCPVGPIALAACLRVDAVCHDASIQEQSRGIHYNAGGEVTDNLLPGHDLILRDGFLHIPTGPGLGIEVDEAAVKRAAQVGHRWRAPLWRHRVGSIAGW</sequence>
<dbReference type="InterPro" id="IPR036849">
    <property type="entry name" value="Enolase-like_C_sf"/>
</dbReference>
<evidence type="ECO:0000313" key="2">
    <source>
        <dbReference type="EMBL" id="TNC66614.1"/>
    </source>
</evidence>
<dbReference type="InterPro" id="IPR034593">
    <property type="entry name" value="DgoD-like"/>
</dbReference>
<comment type="caution">
    <text evidence="2">The sequence shown here is derived from an EMBL/GenBank/DDBJ whole genome shotgun (WGS) entry which is preliminary data.</text>
</comment>
<organism evidence="2 3">
    <name type="scientific">Rubellimicrobium roseum</name>
    <dbReference type="NCBI Taxonomy" id="687525"/>
    <lineage>
        <taxon>Bacteria</taxon>
        <taxon>Pseudomonadati</taxon>
        <taxon>Pseudomonadota</taxon>
        <taxon>Alphaproteobacteria</taxon>
        <taxon>Rhodobacterales</taxon>
        <taxon>Roseobacteraceae</taxon>
        <taxon>Rubellimicrobium</taxon>
    </lineage>
</organism>
<keyword evidence="3" id="KW-1185">Reference proteome</keyword>
<dbReference type="EMBL" id="VDFV01000031">
    <property type="protein sequence ID" value="TNC66614.1"/>
    <property type="molecule type" value="Genomic_DNA"/>
</dbReference>
<dbReference type="OrthoDB" id="9802699at2"/>
<dbReference type="PANTHER" id="PTHR48080:SF2">
    <property type="entry name" value="D-GALACTONATE DEHYDRATASE"/>
    <property type="match status" value="1"/>
</dbReference>
<name>A0A5C4N6M2_9RHOB</name>
<dbReference type="GO" id="GO:0003824">
    <property type="term" value="F:catalytic activity"/>
    <property type="evidence" value="ECO:0007669"/>
    <property type="project" value="UniProtKB-ARBA"/>
</dbReference>
<dbReference type="Pfam" id="PF13378">
    <property type="entry name" value="MR_MLE_C"/>
    <property type="match status" value="1"/>
</dbReference>
<protein>
    <recommendedName>
        <fullName evidence="1">Enolase C-terminal domain-containing protein</fullName>
    </recommendedName>
</protein>
<dbReference type="Proteomes" id="UP000305709">
    <property type="component" value="Unassembled WGS sequence"/>
</dbReference>
<reference evidence="2 3" key="1">
    <citation type="submission" date="2019-06" db="EMBL/GenBank/DDBJ databases">
        <authorList>
            <person name="Jiang L."/>
        </authorList>
    </citation>
    <scope>NUCLEOTIDE SEQUENCE [LARGE SCALE GENOMIC DNA]</scope>
    <source>
        <strain evidence="2 3">YIM 48858</strain>
    </source>
</reference>
<dbReference type="InterPro" id="IPR029065">
    <property type="entry name" value="Enolase_C-like"/>
</dbReference>
<evidence type="ECO:0000259" key="1">
    <source>
        <dbReference type="Pfam" id="PF13378"/>
    </source>
</evidence>
<accession>A0A5C4N6M2</accession>
<proteinExistence type="predicted"/>
<dbReference type="AlphaFoldDB" id="A0A5C4N6M2"/>
<dbReference type="PANTHER" id="PTHR48080">
    <property type="entry name" value="D-GALACTONATE DEHYDRATASE-RELATED"/>
    <property type="match status" value="1"/>
</dbReference>
<gene>
    <name evidence="2" type="ORF">FHG71_16180</name>
</gene>
<dbReference type="SUPFAM" id="SSF51604">
    <property type="entry name" value="Enolase C-terminal domain-like"/>
    <property type="match status" value="1"/>
</dbReference>
<evidence type="ECO:0000313" key="3">
    <source>
        <dbReference type="Proteomes" id="UP000305709"/>
    </source>
</evidence>
<dbReference type="Gene3D" id="3.20.20.120">
    <property type="entry name" value="Enolase-like C-terminal domain"/>
    <property type="match status" value="1"/>
</dbReference>